<dbReference type="InterPro" id="IPR005467">
    <property type="entry name" value="His_kinase_dom"/>
</dbReference>
<keyword evidence="8" id="KW-0902">Two-component regulatory system</keyword>
<evidence type="ECO:0000256" key="7">
    <source>
        <dbReference type="ARBA" id="ARBA00022840"/>
    </source>
</evidence>
<comment type="catalytic activity">
    <reaction evidence="1">
        <text>ATP + protein L-histidine = ADP + protein N-phospho-L-histidine.</text>
        <dbReference type="EC" id="2.7.13.3"/>
    </reaction>
</comment>
<name>A0ABT0BIX9_9SPHN</name>
<dbReference type="PANTHER" id="PTHR43065">
    <property type="entry name" value="SENSOR HISTIDINE KINASE"/>
    <property type="match status" value="1"/>
</dbReference>
<keyword evidence="12" id="KW-1185">Reference proteome</keyword>
<dbReference type="EMBL" id="JALHLF010000130">
    <property type="protein sequence ID" value="MCJ2184679.1"/>
    <property type="molecule type" value="Genomic_DNA"/>
</dbReference>
<dbReference type="Gene3D" id="1.10.287.130">
    <property type="match status" value="1"/>
</dbReference>
<dbReference type="RefSeq" id="WP_244023751.1">
    <property type="nucleotide sequence ID" value="NZ_JALHLF010000130.1"/>
</dbReference>
<evidence type="ECO:0000259" key="10">
    <source>
        <dbReference type="PROSITE" id="PS50109"/>
    </source>
</evidence>
<keyword evidence="6" id="KW-0418">Kinase</keyword>
<dbReference type="SUPFAM" id="SSF55874">
    <property type="entry name" value="ATPase domain of HSP90 chaperone/DNA topoisomerase II/histidine kinase"/>
    <property type="match status" value="1"/>
</dbReference>
<proteinExistence type="predicted"/>
<evidence type="ECO:0000256" key="4">
    <source>
        <dbReference type="ARBA" id="ARBA00022679"/>
    </source>
</evidence>
<reference evidence="11" key="1">
    <citation type="submission" date="2022-03" db="EMBL/GenBank/DDBJ databases">
        <title>Identification of a novel bacterium isolated from mangrove sediments.</title>
        <authorList>
            <person name="Pan X."/>
        </authorList>
    </citation>
    <scope>NUCLEOTIDE SEQUENCE</scope>
    <source>
        <strain evidence="11">B1949</strain>
    </source>
</reference>
<dbReference type="InterPro" id="IPR003594">
    <property type="entry name" value="HATPase_dom"/>
</dbReference>
<gene>
    <name evidence="11" type="ORF">MTR62_18580</name>
</gene>
<dbReference type="InterPro" id="IPR003661">
    <property type="entry name" value="HisK_dim/P_dom"/>
</dbReference>
<dbReference type="InterPro" id="IPR036890">
    <property type="entry name" value="HATPase_C_sf"/>
</dbReference>
<accession>A0ABT0BIX9</accession>
<evidence type="ECO:0000256" key="5">
    <source>
        <dbReference type="ARBA" id="ARBA00022741"/>
    </source>
</evidence>
<evidence type="ECO:0000256" key="6">
    <source>
        <dbReference type="ARBA" id="ARBA00022777"/>
    </source>
</evidence>
<keyword evidence="4" id="KW-0808">Transferase</keyword>
<evidence type="ECO:0000256" key="3">
    <source>
        <dbReference type="ARBA" id="ARBA00022553"/>
    </source>
</evidence>
<dbReference type="PRINTS" id="PR00344">
    <property type="entry name" value="BCTRLSENSOR"/>
</dbReference>
<dbReference type="Pfam" id="PF02518">
    <property type="entry name" value="HATPase_c"/>
    <property type="match status" value="1"/>
</dbReference>
<dbReference type="EC" id="2.7.13.3" evidence="2"/>
<keyword evidence="5" id="KW-0547">Nucleotide-binding</keyword>
<keyword evidence="9" id="KW-0175">Coiled coil</keyword>
<dbReference type="PROSITE" id="PS50109">
    <property type="entry name" value="HIS_KIN"/>
    <property type="match status" value="1"/>
</dbReference>
<keyword evidence="3" id="KW-0597">Phosphoprotein</keyword>
<protein>
    <recommendedName>
        <fullName evidence="2">histidine kinase</fullName>
        <ecNumber evidence="2">2.7.13.3</ecNumber>
    </recommendedName>
</protein>
<dbReference type="Proteomes" id="UP001162881">
    <property type="component" value="Unassembled WGS sequence"/>
</dbReference>
<evidence type="ECO:0000256" key="2">
    <source>
        <dbReference type="ARBA" id="ARBA00012438"/>
    </source>
</evidence>
<evidence type="ECO:0000313" key="11">
    <source>
        <dbReference type="EMBL" id="MCJ2184679.1"/>
    </source>
</evidence>
<dbReference type="InterPro" id="IPR004358">
    <property type="entry name" value="Sig_transdc_His_kin-like_C"/>
</dbReference>
<sequence length="301" mass="32329">LASFALALALLWLVVRHRRRQSRTSELESAVAQRTQDLRREIEQRAELETRAAQLREELRLANRLATLGQVSANVAHETAQPVAAIRNYAAAAQRLLDHAEVEETRANLAAIDRLAQRIGVVTAQLRGFARKKASGRTTARLADVFEGTQILLRDRLHAAETRFPTLPDDLTVTGDTVRIEQILVNLLQNALDALDGQAGARIAITARIDTREGTVTLTVSDNGPGIAPAIAERLFTPFTTSRAEGLGLGLVIAQDIAAEFGGSLRYLGPDAPEGAGQGAPEGAGQDARGACFELVLRIAA</sequence>
<dbReference type="PANTHER" id="PTHR43065:SF46">
    <property type="entry name" value="C4-DICARBOXYLATE TRANSPORT SENSOR PROTEIN DCTB"/>
    <property type="match status" value="1"/>
</dbReference>
<evidence type="ECO:0000313" key="12">
    <source>
        <dbReference type="Proteomes" id="UP001162881"/>
    </source>
</evidence>
<dbReference type="Gene3D" id="3.30.565.10">
    <property type="entry name" value="Histidine kinase-like ATPase, C-terminal domain"/>
    <property type="match status" value="1"/>
</dbReference>
<dbReference type="InterPro" id="IPR036097">
    <property type="entry name" value="HisK_dim/P_sf"/>
</dbReference>
<dbReference type="SMART" id="SM00388">
    <property type="entry name" value="HisKA"/>
    <property type="match status" value="1"/>
</dbReference>
<keyword evidence="7 11" id="KW-0067">ATP-binding</keyword>
<dbReference type="SUPFAM" id="SSF47384">
    <property type="entry name" value="Homodimeric domain of signal transducing histidine kinase"/>
    <property type="match status" value="1"/>
</dbReference>
<evidence type="ECO:0000256" key="9">
    <source>
        <dbReference type="SAM" id="Coils"/>
    </source>
</evidence>
<organism evidence="11 12">
    <name type="scientific">Novosphingobium organovorum</name>
    <dbReference type="NCBI Taxonomy" id="2930092"/>
    <lineage>
        <taxon>Bacteria</taxon>
        <taxon>Pseudomonadati</taxon>
        <taxon>Pseudomonadota</taxon>
        <taxon>Alphaproteobacteria</taxon>
        <taxon>Sphingomonadales</taxon>
        <taxon>Sphingomonadaceae</taxon>
        <taxon>Novosphingobium</taxon>
    </lineage>
</organism>
<evidence type="ECO:0000256" key="8">
    <source>
        <dbReference type="ARBA" id="ARBA00023012"/>
    </source>
</evidence>
<feature type="coiled-coil region" evidence="9">
    <location>
        <begin position="38"/>
        <end position="65"/>
    </location>
</feature>
<comment type="caution">
    <text evidence="11">The sequence shown here is derived from an EMBL/GenBank/DDBJ whole genome shotgun (WGS) entry which is preliminary data.</text>
</comment>
<dbReference type="SMART" id="SM00387">
    <property type="entry name" value="HATPase_c"/>
    <property type="match status" value="1"/>
</dbReference>
<dbReference type="Pfam" id="PF00512">
    <property type="entry name" value="HisKA"/>
    <property type="match status" value="1"/>
</dbReference>
<dbReference type="GO" id="GO:0005524">
    <property type="term" value="F:ATP binding"/>
    <property type="evidence" value="ECO:0007669"/>
    <property type="project" value="UniProtKB-KW"/>
</dbReference>
<evidence type="ECO:0000256" key="1">
    <source>
        <dbReference type="ARBA" id="ARBA00000085"/>
    </source>
</evidence>
<feature type="non-terminal residue" evidence="11">
    <location>
        <position position="1"/>
    </location>
</feature>
<feature type="domain" description="Histidine kinase" evidence="10">
    <location>
        <begin position="74"/>
        <end position="267"/>
    </location>
</feature>